<sequence>MTYGENGVCDGAESPGAVGTTYARHCQRRTLSRSTYWALWALGLKLERNWNGSFCYERIFESAVAQTQRTARHVRVYSLNFDSLSARDGYEAVYWKLSRALIEIDGGRGVCALHISRWTDPDNFQRCRVNVSDEFRVSRPSIAMNNENIDDVSCMIETDRHVTHHDIWASLDIANQTNKTLKEKNVELMSNRAYSPDLVSCHCFLFAKIKKTPKEVVEEYKKHVSKRHLVASHVRCGTAAEHVPRPRKHWRFMTVRTGHTLGRCTALCASAPPRILYAVYKPELISPEKMVLTNNEVGPAPVQFSWLVRPYRSINETRNWF</sequence>
<name>A0A4C1W053_EUMVA</name>
<keyword evidence="2" id="KW-1185">Reference proteome</keyword>
<gene>
    <name evidence="1" type="ORF">EVAR_16041_1</name>
</gene>
<proteinExistence type="predicted"/>
<accession>A0A4C1W053</accession>
<dbReference type="GO" id="GO:0003676">
    <property type="term" value="F:nucleic acid binding"/>
    <property type="evidence" value="ECO:0007669"/>
    <property type="project" value="InterPro"/>
</dbReference>
<dbReference type="Gene3D" id="3.30.420.10">
    <property type="entry name" value="Ribonuclease H-like superfamily/Ribonuclease H"/>
    <property type="match status" value="1"/>
</dbReference>
<evidence type="ECO:0000313" key="2">
    <source>
        <dbReference type="Proteomes" id="UP000299102"/>
    </source>
</evidence>
<dbReference type="EMBL" id="BGZK01000436">
    <property type="protein sequence ID" value="GBP43467.1"/>
    <property type="molecule type" value="Genomic_DNA"/>
</dbReference>
<protein>
    <submittedName>
        <fullName evidence="1">Uncharacterized protein</fullName>
    </submittedName>
</protein>
<reference evidence="1 2" key="1">
    <citation type="journal article" date="2019" name="Commun. Biol.">
        <title>The bagworm genome reveals a unique fibroin gene that provides high tensile strength.</title>
        <authorList>
            <person name="Kono N."/>
            <person name="Nakamura H."/>
            <person name="Ohtoshi R."/>
            <person name="Tomita M."/>
            <person name="Numata K."/>
            <person name="Arakawa K."/>
        </authorList>
    </citation>
    <scope>NUCLEOTIDE SEQUENCE [LARGE SCALE GENOMIC DNA]</scope>
</reference>
<comment type="caution">
    <text evidence="1">The sequence shown here is derived from an EMBL/GenBank/DDBJ whole genome shotgun (WGS) entry which is preliminary data.</text>
</comment>
<organism evidence="1 2">
    <name type="scientific">Eumeta variegata</name>
    <name type="common">Bagworm moth</name>
    <name type="synonym">Eumeta japonica</name>
    <dbReference type="NCBI Taxonomy" id="151549"/>
    <lineage>
        <taxon>Eukaryota</taxon>
        <taxon>Metazoa</taxon>
        <taxon>Ecdysozoa</taxon>
        <taxon>Arthropoda</taxon>
        <taxon>Hexapoda</taxon>
        <taxon>Insecta</taxon>
        <taxon>Pterygota</taxon>
        <taxon>Neoptera</taxon>
        <taxon>Endopterygota</taxon>
        <taxon>Lepidoptera</taxon>
        <taxon>Glossata</taxon>
        <taxon>Ditrysia</taxon>
        <taxon>Tineoidea</taxon>
        <taxon>Psychidae</taxon>
        <taxon>Oiketicinae</taxon>
        <taxon>Eumeta</taxon>
    </lineage>
</organism>
<dbReference type="AlphaFoldDB" id="A0A4C1W053"/>
<dbReference type="Proteomes" id="UP000299102">
    <property type="component" value="Unassembled WGS sequence"/>
</dbReference>
<dbReference type="OrthoDB" id="5412539at2759"/>
<dbReference type="InterPro" id="IPR036397">
    <property type="entry name" value="RNaseH_sf"/>
</dbReference>
<evidence type="ECO:0000313" key="1">
    <source>
        <dbReference type="EMBL" id="GBP43467.1"/>
    </source>
</evidence>